<feature type="region of interest" description="Disordered" evidence="1">
    <location>
        <begin position="584"/>
        <end position="608"/>
    </location>
</feature>
<evidence type="ECO:0000313" key="3">
    <source>
        <dbReference type="Proteomes" id="UP000317355"/>
    </source>
</evidence>
<sequence>MEIQNTLGFKLPERTSAPAGSMLLNPKEVASWVGALPMANVGETSRQVFKTIVEFNRLDIPNLNRIKAAELFRRPISYISENLHKHYYDVPFPLSAKNRKIAVLNRELYTELALSYKIFIENMISGSSGKFDRKLLIIAIHRVIRYLSMVFYHSTIVYDPVPQTVWKEMHLLYAYAEQNKIHTLPIKDGKDEASISTIEGLYKQVLLFSICVPYRMRQREIAYLHESLEAWEKLTTLEAPSDTALTQNHFVARLAADTPPIHCALQDKELSQRYRILSTQPLVQFLRESFDSLPQEHQRSEINPAGKQPSAHLLRQLIQVLSSAPKREFVRTKLNFELKIAVGITATHALLTPDKNPTEPLEEQLPDKDLDWVDHKEGKALNQSLYTVSEQKLTLDGFDDSIQETIVASSFDEAGFGNMGAPTWATNQTERQFETFACKTINESAGGYCINWQGFNAPKIKIGEVIGIQSASNKNQFGIGISRWMKNIPGQGLQLGMQMISPNASAVDVDQLNSDNPSAIPQKGLLLPELKSSEKPASLILPTLPFKVEDAIMIRSGNTRQKGKLTRLLETTGAFAHFQFTYLHPQPGDETKQRETNDEDFENIWSEL</sequence>
<reference evidence="2 3" key="1">
    <citation type="submission" date="2019-07" db="EMBL/GenBank/DDBJ databases">
        <title>The pathways for chlorine oxyanion respiration interact through the shared metabolite chlorate.</title>
        <authorList>
            <person name="Barnum T.P."/>
            <person name="Cheng Y."/>
            <person name="Hill K.A."/>
            <person name="Lucas L.N."/>
            <person name="Carlson H.K."/>
            <person name="Coates J.D."/>
        </authorList>
    </citation>
    <scope>NUCLEOTIDE SEQUENCE [LARGE SCALE GENOMIC DNA]</scope>
    <source>
        <strain evidence="2">BK-3</strain>
    </source>
</reference>
<gene>
    <name evidence="2" type="ORF">FHK82_07060</name>
</gene>
<accession>A0A558D6P9</accession>
<evidence type="ECO:0008006" key="4">
    <source>
        <dbReference type="Google" id="ProtNLM"/>
    </source>
</evidence>
<name>A0A558D6P9_9GAMM</name>
<dbReference type="EMBL" id="VMRY01000020">
    <property type="protein sequence ID" value="TVT56651.1"/>
    <property type="molecule type" value="Genomic_DNA"/>
</dbReference>
<evidence type="ECO:0000313" key="2">
    <source>
        <dbReference type="EMBL" id="TVT56651.1"/>
    </source>
</evidence>
<organism evidence="2 3">
    <name type="scientific">Sedimenticola thiotaurini</name>
    <dbReference type="NCBI Taxonomy" id="1543721"/>
    <lineage>
        <taxon>Bacteria</taxon>
        <taxon>Pseudomonadati</taxon>
        <taxon>Pseudomonadota</taxon>
        <taxon>Gammaproteobacteria</taxon>
        <taxon>Chromatiales</taxon>
        <taxon>Sedimenticolaceae</taxon>
        <taxon>Sedimenticola</taxon>
    </lineage>
</organism>
<dbReference type="Proteomes" id="UP000317355">
    <property type="component" value="Unassembled WGS sequence"/>
</dbReference>
<comment type="caution">
    <text evidence="2">The sequence shown here is derived from an EMBL/GenBank/DDBJ whole genome shotgun (WGS) entry which is preliminary data.</text>
</comment>
<proteinExistence type="predicted"/>
<evidence type="ECO:0000256" key="1">
    <source>
        <dbReference type="SAM" id="MobiDB-lite"/>
    </source>
</evidence>
<dbReference type="AlphaFoldDB" id="A0A558D6P9"/>
<feature type="compositionally biased region" description="Basic and acidic residues" evidence="1">
    <location>
        <begin position="587"/>
        <end position="596"/>
    </location>
</feature>
<protein>
    <recommendedName>
        <fullName evidence="4">GTPase</fullName>
    </recommendedName>
</protein>